<dbReference type="GeneID" id="24830779"/>
<dbReference type="RefSeq" id="WP_048138861.1">
    <property type="nucleotide sequence ID" value="NZ_BBCW01000023.1"/>
</dbReference>
<dbReference type="Gene3D" id="3.30.110.70">
    <property type="entry name" value="Hypothetical protein apc22750. Chain B"/>
    <property type="match status" value="1"/>
</dbReference>
<dbReference type="SUPFAM" id="SSF117782">
    <property type="entry name" value="YbjQ-like"/>
    <property type="match status" value="1"/>
</dbReference>
<dbReference type="OrthoDB" id="59443at2157"/>
<comment type="similarity">
    <text evidence="1 2">Belongs to the UPF0145 family.</text>
</comment>
<name>A0A0E3S942_9EURY</name>
<dbReference type="AlphaFoldDB" id="A0A0E3S942"/>
<organism evidence="3 4">
    <name type="scientific">Methanosarcina horonobensis HB-1 = JCM 15518</name>
    <dbReference type="NCBI Taxonomy" id="1434110"/>
    <lineage>
        <taxon>Archaea</taxon>
        <taxon>Methanobacteriati</taxon>
        <taxon>Methanobacteriota</taxon>
        <taxon>Stenosarchaea group</taxon>
        <taxon>Methanomicrobia</taxon>
        <taxon>Methanosarcinales</taxon>
        <taxon>Methanosarcinaceae</taxon>
        <taxon>Methanosarcina</taxon>
    </lineage>
</organism>
<dbReference type="PANTHER" id="PTHR34068">
    <property type="entry name" value="UPF0145 PROTEIN YBJQ"/>
    <property type="match status" value="1"/>
</dbReference>
<dbReference type="HAMAP" id="MF_00338">
    <property type="entry name" value="UPF0145"/>
    <property type="match status" value="1"/>
</dbReference>
<keyword evidence="4" id="KW-1185">Reference proteome</keyword>
<evidence type="ECO:0000256" key="1">
    <source>
        <dbReference type="ARBA" id="ARBA00010751"/>
    </source>
</evidence>
<dbReference type="PANTHER" id="PTHR34068:SF2">
    <property type="entry name" value="UPF0145 PROTEIN SCO3412"/>
    <property type="match status" value="1"/>
</dbReference>
<sequence length="107" mass="11546">MIIATTDTIAGKEIIHTLGMARGSTIQAKHIGKDIMSGLRSVVGGELTEYSEMLEEAREKAINRMVEDAEKMGADAVINVRFMTSMVMAGAAEILAYGTAVNIRDKE</sequence>
<gene>
    <name evidence="3" type="ORF">MSHOH_1571</name>
</gene>
<dbReference type="KEGG" id="mhor:MSHOH_1571"/>
<accession>A0A0E3S942</accession>
<evidence type="ECO:0000313" key="4">
    <source>
        <dbReference type="Proteomes" id="UP000033101"/>
    </source>
</evidence>
<evidence type="ECO:0000313" key="3">
    <source>
        <dbReference type="EMBL" id="AKB78054.1"/>
    </source>
</evidence>
<dbReference type="PATRIC" id="fig|1434110.4.peg.1976"/>
<dbReference type="Proteomes" id="UP000033101">
    <property type="component" value="Chromosome"/>
</dbReference>
<dbReference type="EMBL" id="CP009516">
    <property type="protein sequence ID" value="AKB78054.1"/>
    <property type="molecule type" value="Genomic_DNA"/>
</dbReference>
<dbReference type="Pfam" id="PF01906">
    <property type="entry name" value="YbjQ_1"/>
    <property type="match status" value="1"/>
</dbReference>
<reference evidence="3 4" key="1">
    <citation type="submission" date="2014-07" db="EMBL/GenBank/DDBJ databases">
        <title>Methanogenic archaea and the global carbon cycle.</title>
        <authorList>
            <person name="Henriksen J.R."/>
            <person name="Luke J."/>
            <person name="Reinhart S."/>
            <person name="Benedict M.N."/>
            <person name="Youngblut N.D."/>
            <person name="Metcalf M.E."/>
            <person name="Whitaker R.J."/>
            <person name="Metcalf W.W."/>
        </authorList>
    </citation>
    <scope>NUCLEOTIDE SEQUENCE [LARGE SCALE GENOMIC DNA]</scope>
    <source>
        <strain evidence="3 4">HB-1</strain>
    </source>
</reference>
<dbReference type="InterPro" id="IPR002765">
    <property type="entry name" value="UPF0145_YbjQ-like"/>
</dbReference>
<protein>
    <recommendedName>
        <fullName evidence="2">UPF0145 protein MSHOH_1571</fullName>
    </recommendedName>
</protein>
<dbReference type="InterPro" id="IPR035439">
    <property type="entry name" value="UPF0145_dom_sf"/>
</dbReference>
<evidence type="ECO:0000256" key="2">
    <source>
        <dbReference type="HAMAP-Rule" id="MF_00338"/>
    </source>
</evidence>
<dbReference type="HOGENOM" id="CLU_117144_1_2_2"/>
<proteinExistence type="inferred from homology"/>